<feature type="coiled-coil region" evidence="7">
    <location>
        <begin position="635"/>
        <end position="676"/>
    </location>
</feature>
<feature type="domain" description="PAS" evidence="10">
    <location>
        <begin position="352"/>
        <end position="422"/>
    </location>
</feature>
<dbReference type="PANTHER" id="PTHR43065">
    <property type="entry name" value="SENSOR HISTIDINE KINASE"/>
    <property type="match status" value="1"/>
</dbReference>
<dbReference type="RefSeq" id="WP_109968139.1">
    <property type="nucleotide sequence ID" value="NZ_CP176093.1"/>
</dbReference>
<dbReference type="Pfam" id="PF00989">
    <property type="entry name" value="PAS"/>
    <property type="match status" value="1"/>
</dbReference>
<dbReference type="PANTHER" id="PTHR43065:SF23">
    <property type="entry name" value="SENSOR HISTIDINE KINASE PDTAS"/>
    <property type="match status" value="1"/>
</dbReference>
<comment type="caution">
    <text evidence="12">The sequence shown here is derived from an EMBL/GenBank/DDBJ whole genome shotgun (WGS) entry which is preliminary data.</text>
</comment>
<feature type="domain" description="PAC" evidence="11">
    <location>
        <begin position="741"/>
        <end position="793"/>
    </location>
</feature>
<dbReference type="EMBL" id="QGMY01000006">
    <property type="protein sequence ID" value="PWR72628.1"/>
    <property type="molecule type" value="Genomic_DNA"/>
</dbReference>
<feature type="coiled-coil region" evidence="7">
    <location>
        <begin position="87"/>
        <end position="114"/>
    </location>
</feature>
<dbReference type="Proteomes" id="UP000245657">
    <property type="component" value="Unassembled WGS sequence"/>
</dbReference>
<dbReference type="InterPro" id="IPR011495">
    <property type="entry name" value="Sig_transdc_His_kin_sub2_dim/P"/>
</dbReference>
<dbReference type="GO" id="GO:0000160">
    <property type="term" value="P:phosphorelay signal transduction system"/>
    <property type="evidence" value="ECO:0007669"/>
    <property type="project" value="UniProtKB-KW"/>
</dbReference>
<evidence type="ECO:0008006" key="14">
    <source>
        <dbReference type="Google" id="ProtNLM"/>
    </source>
</evidence>
<keyword evidence="6" id="KW-0902">Two-component regulatory system</keyword>
<dbReference type="Pfam" id="PF08447">
    <property type="entry name" value="PAS_3"/>
    <property type="match status" value="2"/>
</dbReference>
<feature type="domain" description="PAS" evidence="10">
    <location>
        <begin position="218"/>
        <end position="262"/>
    </location>
</feature>
<dbReference type="GO" id="GO:0006355">
    <property type="term" value="P:regulation of DNA-templated transcription"/>
    <property type="evidence" value="ECO:0007669"/>
    <property type="project" value="InterPro"/>
</dbReference>
<keyword evidence="8" id="KW-0812">Transmembrane</keyword>
<keyword evidence="7" id="KW-0175">Coiled coil</keyword>
<dbReference type="Pfam" id="PF07568">
    <property type="entry name" value="HisKA_2"/>
    <property type="match status" value="1"/>
</dbReference>
<evidence type="ECO:0000313" key="13">
    <source>
        <dbReference type="Proteomes" id="UP000245657"/>
    </source>
</evidence>
<dbReference type="InterPro" id="IPR036890">
    <property type="entry name" value="HATPase_C_sf"/>
</dbReference>
<keyword evidence="3" id="KW-0547">Nucleotide-binding</keyword>
<dbReference type="Pfam" id="PF13426">
    <property type="entry name" value="PAS_9"/>
    <property type="match status" value="2"/>
</dbReference>
<dbReference type="Gene3D" id="2.10.70.100">
    <property type="match status" value="1"/>
</dbReference>
<keyword evidence="2" id="KW-0808">Transferase</keyword>
<dbReference type="InterPro" id="IPR013655">
    <property type="entry name" value="PAS_fold_3"/>
</dbReference>
<dbReference type="CDD" id="cd00130">
    <property type="entry name" value="PAS"/>
    <property type="match status" value="5"/>
</dbReference>
<feature type="domain" description="PAS" evidence="10">
    <location>
        <begin position="507"/>
        <end position="579"/>
    </location>
</feature>
<keyword evidence="5" id="KW-0067">ATP-binding</keyword>
<dbReference type="GeneID" id="97548690"/>
<feature type="domain" description="PAS" evidence="10">
    <location>
        <begin position="694"/>
        <end position="738"/>
    </location>
</feature>
<evidence type="ECO:0000259" key="10">
    <source>
        <dbReference type="PROSITE" id="PS50112"/>
    </source>
</evidence>
<keyword evidence="1" id="KW-0597">Phosphoprotein</keyword>
<evidence type="ECO:0000256" key="4">
    <source>
        <dbReference type="ARBA" id="ARBA00022777"/>
    </source>
</evidence>
<evidence type="ECO:0000256" key="8">
    <source>
        <dbReference type="SAM" id="Phobius"/>
    </source>
</evidence>
<feature type="domain" description="PAC" evidence="11">
    <location>
        <begin position="868"/>
        <end position="920"/>
    </location>
</feature>
<dbReference type="PROSITE" id="PS50113">
    <property type="entry name" value="PAC"/>
    <property type="match status" value="4"/>
</dbReference>
<dbReference type="Gene3D" id="3.30.450.20">
    <property type="entry name" value="PAS domain"/>
    <property type="match status" value="5"/>
</dbReference>
<evidence type="ECO:0000256" key="3">
    <source>
        <dbReference type="ARBA" id="ARBA00022741"/>
    </source>
</evidence>
<dbReference type="SMART" id="SM00086">
    <property type="entry name" value="PAC"/>
    <property type="match status" value="4"/>
</dbReference>
<evidence type="ECO:0000256" key="5">
    <source>
        <dbReference type="ARBA" id="ARBA00022840"/>
    </source>
</evidence>
<feature type="domain" description="Histidine kinase" evidence="9">
    <location>
        <begin position="931"/>
        <end position="1122"/>
    </location>
</feature>
<evidence type="ECO:0000256" key="6">
    <source>
        <dbReference type="ARBA" id="ARBA00023012"/>
    </source>
</evidence>
<dbReference type="PROSITE" id="PS50112">
    <property type="entry name" value="PAS"/>
    <property type="match status" value="5"/>
</dbReference>
<feature type="domain" description="PAS" evidence="10">
    <location>
        <begin position="794"/>
        <end position="865"/>
    </location>
</feature>
<keyword evidence="4" id="KW-0418">Kinase</keyword>
<dbReference type="Gene3D" id="3.30.565.10">
    <property type="entry name" value="Histidine kinase-like ATPase, C-terminal domain"/>
    <property type="match status" value="1"/>
</dbReference>
<dbReference type="InterPro" id="IPR003594">
    <property type="entry name" value="HATPase_dom"/>
</dbReference>
<name>A0A2V2N7Z1_9EURY</name>
<evidence type="ECO:0000256" key="2">
    <source>
        <dbReference type="ARBA" id="ARBA00022679"/>
    </source>
</evidence>
<keyword evidence="8" id="KW-0472">Membrane</keyword>
<dbReference type="SUPFAM" id="SSF55785">
    <property type="entry name" value="PYP-like sensor domain (PAS domain)"/>
    <property type="match status" value="5"/>
</dbReference>
<reference evidence="12 13" key="1">
    <citation type="submission" date="2018-05" db="EMBL/GenBank/DDBJ databases">
        <title>Draft genome of Methanospirillum lacunae Ki8-1.</title>
        <authorList>
            <person name="Dueholm M.S."/>
            <person name="Nielsen P.H."/>
            <person name="Bakmann L.F."/>
            <person name="Otzen D.E."/>
        </authorList>
    </citation>
    <scope>NUCLEOTIDE SEQUENCE [LARGE SCALE GENOMIC DNA]</scope>
    <source>
        <strain evidence="12 13">Ki8-1</strain>
    </source>
</reference>
<evidence type="ECO:0000256" key="7">
    <source>
        <dbReference type="SAM" id="Coils"/>
    </source>
</evidence>
<dbReference type="InterPro" id="IPR000700">
    <property type="entry name" value="PAS-assoc_C"/>
</dbReference>
<evidence type="ECO:0000313" key="12">
    <source>
        <dbReference type="EMBL" id="PWR72628.1"/>
    </source>
</evidence>
<dbReference type="OrthoDB" id="342253at2157"/>
<dbReference type="SMART" id="SM00091">
    <property type="entry name" value="PAS"/>
    <property type="match status" value="5"/>
</dbReference>
<evidence type="ECO:0000259" key="11">
    <source>
        <dbReference type="PROSITE" id="PS50113"/>
    </source>
</evidence>
<dbReference type="SMART" id="SM00387">
    <property type="entry name" value="HATPase_c"/>
    <property type="match status" value="1"/>
</dbReference>
<dbReference type="InterPro" id="IPR000014">
    <property type="entry name" value="PAS"/>
</dbReference>
<dbReference type="GO" id="GO:0005524">
    <property type="term" value="F:ATP binding"/>
    <property type="evidence" value="ECO:0007669"/>
    <property type="project" value="UniProtKB-KW"/>
</dbReference>
<keyword evidence="8" id="KW-1133">Transmembrane helix</keyword>
<dbReference type="InterPro" id="IPR005467">
    <property type="entry name" value="His_kinase_dom"/>
</dbReference>
<gene>
    <name evidence="12" type="ORF">DK846_06585</name>
</gene>
<sequence>MTQFPNLIKRVSHFVTSPRFWIWAVILFTIFVCFSITWLHYHEQDEIKHITNDLDLLGTARIDLIKGFLHTTQGEETSSPYDKSQGYALLDQSIDSFEETINEIEKNHPQYKNDELTHTALFRDQVENFKNILNLMVRSSVHDDNLQIKLRVTLYNLEQQANLLDLALRESLQERTNTWNGIFILMLGFILFLLSGLCFAVLYSMNLTETAFSQLKDTEQKYRLLAENAGDVIWTMDLFTKRMNYVSPSVFSLLGYTPKETLVLAPEDLMTLDSFHSIDTHLSDRIKAMESGDPSSRVEIFTVDLKRKDRTIVPVEVVTTLIQNEDGAVSGMVGVVRDISERKITESALQESEERHRRVLDTMLEGFQILTPDFGYLYLNDEAVKQSGYSREELMNSTLLEKFPGIENTPLFAALKNSLENKIPQIIENEFKYPTGASSWFTLRIQPIKEGLAVLSVNITDQKKSEFELIKKNTELEAALEELCASEEEIKHNYEELLKSQEKLFKSEEKFRNLADYTYDWEYLINPDLEFEYITPSVHRISGYNPEDFYLKNITLEEIIHPDDRDMYNIHIQNFTNPEKVEIFFRIITKENEVKWISHHCYPVYDKDGIFLGRRAVNRDITDKKLIEDELIHSYEELENRVRERTHELTRKNEELDKIKTILEENQERLDRAQHVAHYGSWDIILNTNEFHCSPELLRIFGYDPDTTTPDYDRILTRVHPDDREKSLDMIRKTIHDKSSGSVTHRIILPNGETRTIFAQIEYFSDIVGDSSRIVGSSQDITDINQAMEERQRITREIHDLYNNAPCGYHSLDGTGLIIRMNDTELSWLMYTREEIINRMNIQQLLTPESFERFKISFPIFIKTGSLVDLELTFVRKDGTTFPVKVNASAIYDESGNYIMSRTIISDITEQKKYDETIFKSLREKEILLKEIHHRVKNNMQVISSLLFMQARNLKDPAVIELLNESQNRIRSLALIHEKLYQSDNLDHIDYGLYIKKIIDYLFQSYNVTKDDITVNLNISSIYLDIDKAVPCSLIINEMISNSLKHAFPKGKKGIITIDMSADEDSFHLEYVDNGIGLPDDQILEKSSSLGLQLIKGLSKQLGGELDIIREVGTCFILVFPK</sequence>
<proteinExistence type="predicted"/>
<evidence type="ECO:0000259" key="9">
    <source>
        <dbReference type="PROSITE" id="PS50109"/>
    </source>
</evidence>
<dbReference type="GO" id="GO:0016301">
    <property type="term" value="F:kinase activity"/>
    <property type="evidence" value="ECO:0007669"/>
    <property type="project" value="UniProtKB-KW"/>
</dbReference>
<dbReference type="InterPro" id="IPR001610">
    <property type="entry name" value="PAC"/>
</dbReference>
<feature type="domain" description="PAC" evidence="11">
    <location>
        <begin position="299"/>
        <end position="351"/>
    </location>
</feature>
<evidence type="ECO:0000256" key="1">
    <source>
        <dbReference type="ARBA" id="ARBA00022553"/>
    </source>
</evidence>
<feature type="transmembrane region" description="Helical" evidence="8">
    <location>
        <begin position="182"/>
        <end position="205"/>
    </location>
</feature>
<accession>A0A2V2N7Z1</accession>
<dbReference type="SUPFAM" id="SSF55874">
    <property type="entry name" value="ATPase domain of HSP90 chaperone/DNA topoisomerase II/histidine kinase"/>
    <property type="match status" value="1"/>
</dbReference>
<dbReference type="InterPro" id="IPR035965">
    <property type="entry name" value="PAS-like_dom_sf"/>
</dbReference>
<feature type="domain" description="PAC" evidence="11">
    <location>
        <begin position="581"/>
        <end position="633"/>
    </location>
</feature>
<dbReference type="NCBIfam" id="TIGR00229">
    <property type="entry name" value="sensory_box"/>
    <property type="match status" value="5"/>
</dbReference>
<dbReference type="AlphaFoldDB" id="A0A2V2N7Z1"/>
<dbReference type="InterPro" id="IPR013767">
    <property type="entry name" value="PAS_fold"/>
</dbReference>
<feature type="transmembrane region" description="Helical" evidence="8">
    <location>
        <begin position="20"/>
        <end position="41"/>
    </location>
</feature>
<dbReference type="PROSITE" id="PS50109">
    <property type="entry name" value="HIS_KIN"/>
    <property type="match status" value="1"/>
</dbReference>
<keyword evidence="13" id="KW-1185">Reference proteome</keyword>
<dbReference type="Pfam" id="PF02518">
    <property type="entry name" value="HATPase_c"/>
    <property type="match status" value="1"/>
</dbReference>
<organism evidence="12 13">
    <name type="scientific">Methanospirillum lacunae</name>
    <dbReference type="NCBI Taxonomy" id="668570"/>
    <lineage>
        <taxon>Archaea</taxon>
        <taxon>Methanobacteriati</taxon>
        <taxon>Methanobacteriota</taxon>
        <taxon>Stenosarchaea group</taxon>
        <taxon>Methanomicrobia</taxon>
        <taxon>Methanomicrobiales</taxon>
        <taxon>Methanospirillaceae</taxon>
        <taxon>Methanospirillum</taxon>
    </lineage>
</organism>
<protein>
    <recommendedName>
        <fullName evidence="14">Histidine kinase</fullName>
    </recommendedName>
</protein>